<dbReference type="Gene3D" id="3.30.559.10">
    <property type="entry name" value="Chloramphenicol acetyltransferase-like domain"/>
    <property type="match status" value="1"/>
</dbReference>
<evidence type="ECO:0000313" key="1">
    <source>
        <dbReference type="Proteomes" id="UP000504609"/>
    </source>
</evidence>
<accession>A0A6J1FZI6</accession>
<evidence type="ECO:0000313" key="2">
    <source>
        <dbReference type="RefSeq" id="XP_022944929.1"/>
    </source>
</evidence>
<organism evidence="1 2">
    <name type="scientific">Cucurbita moschata</name>
    <name type="common">Winter crookneck squash</name>
    <name type="synonym">Cucurbita pepo var. moschata</name>
    <dbReference type="NCBI Taxonomy" id="3662"/>
    <lineage>
        <taxon>Eukaryota</taxon>
        <taxon>Viridiplantae</taxon>
        <taxon>Streptophyta</taxon>
        <taxon>Embryophyta</taxon>
        <taxon>Tracheophyta</taxon>
        <taxon>Spermatophyta</taxon>
        <taxon>Magnoliopsida</taxon>
        <taxon>eudicotyledons</taxon>
        <taxon>Gunneridae</taxon>
        <taxon>Pentapetalae</taxon>
        <taxon>rosids</taxon>
        <taxon>fabids</taxon>
        <taxon>Cucurbitales</taxon>
        <taxon>Cucurbitaceae</taxon>
        <taxon>Cucurbiteae</taxon>
        <taxon>Cucurbita</taxon>
    </lineage>
</organism>
<sequence length="468" mass="51839">MEDSRSRRRVATGTETAWCRAVPGGTGTAVLALSSSSSSFSAPPNLQLLQNALNKLQNAHPVLKSKLHYSPISSTVSFVTSPTPSVQVKTFKAPETSKIINDQNTLLNNNHHHAISISPLQILLEHELNENTTWRNLHRSDTAADMFFVTLYEVGSSKWVAVFRLHVAACDRTTAVSLLEELLVLMNDGGSGDKKDEMELGMENLVPRKLAKKPLLTRGLDMISYSMNSLRLTNLKFKDVKSPRRSQVARLQMNHNQTQKILYECKRRGIKLSSAMVAAGLVAAHSSGGHSIHRHQRKYGVITLIDCRRSLEPPLSTHHFGFYHAAILNSYTVRGGEDLWELAGKISSTLEASKNLNKHFTDMSDLNFLLCRAIENPSLTSSGAMRTSLMTVFEDTVIDNSGRMQEEIGVNDYMGCASIHGIGPSIAVFDTVRDGQLDCVCVYPAPLHSREQMEALVENMKRSLLLKE</sequence>
<dbReference type="PANTHER" id="PTHR34375">
    <property type="entry name" value="GATA ZINC FINGER PROTEIN-RELATED"/>
    <property type="match status" value="1"/>
</dbReference>
<proteinExistence type="predicted"/>
<dbReference type="Proteomes" id="UP000504609">
    <property type="component" value="Unplaced"/>
</dbReference>
<gene>
    <name evidence="2" type="primary">LOC111449315</name>
</gene>
<dbReference type="InterPro" id="IPR023213">
    <property type="entry name" value="CAT-like_dom_sf"/>
</dbReference>
<dbReference type="AlphaFoldDB" id="A0A6J1FZI6"/>
<dbReference type="KEGG" id="cmos:111449315"/>
<keyword evidence="1" id="KW-1185">Reference proteome</keyword>
<name>A0A6J1FZI6_CUCMO</name>
<reference evidence="2" key="1">
    <citation type="submission" date="2025-08" db="UniProtKB">
        <authorList>
            <consortium name="RefSeq"/>
        </authorList>
    </citation>
    <scope>IDENTIFICATION</scope>
    <source>
        <tissue evidence="2">Young leaves</tissue>
    </source>
</reference>
<dbReference type="PANTHER" id="PTHR34375:SF3">
    <property type="entry name" value="CONDENSATION DOMAIN-CONTAINING PROTEIN"/>
    <property type="match status" value="1"/>
</dbReference>
<dbReference type="SUPFAM" id="SSF52777">
    <property type="entry name" value="CoA-dependent acyltransferases"/>
    <property type="match status" value="2"/>
</dbReference>
<dbReference type="GeneID" id="111449315"/>
<dbReference type="Gene3D" id="3.30.559.30">
    <property type="entry name" value="Nonribosomal peptide synthetase, condensation domain"/>
    <property type="match status" value="1"/>
</dbReference>
<protein>
    <submittedName>
        <fullName evidence="2">Uncharacterized protein LOC111449315</fullName>
    </submittedName>
</protein>
<dbReference type="RefSeq" id="XP_022944929.1">
    <property type="nucleotide sequence ID" value="XM_023089161.1"/>
</dbReference>